<dbReference type="InterPro" id="IPR050297">
    <property type="entry name" value="LipidA_mod_glycosyltrf_83"/>
</dbReference>
<feature type="domain" description="Glycosyltransferase RgtA/B/C/D-like" evidence="9">
    <location>
        <begin position="64"/>
        <end position="159"/>
    </location>
</feature>
<feature type="transmembrane region" description="Helical" evidence="8">
    <location>
        <begin position="234"/>
        <end position="252"/>
    </location>
</feature>
<evidence type="ECO:0000256" key="6">
    <source>
        <dbReference type="ARBA" id="ARBA00022989"/>
    </source>
</evidence>
<keyword evidence="7 8" id="KW-0472">Membrane</keyword>
<feature type="transmembrane region" description="Helical" evidence="8">
    <location>
        <begin position="449"/>
        <end position="469"/>
    </location>
</feature>
<dbReference type="AlphaFoldDB" id="A0A7J5U3K7"/>
<evidence type="ECO:0000256" key="7">
    <source>
        <dbReference type="ARBA" id="ARBA00023136"/>
    </source>
</evidence>
<gene>
    <name evidence="10" type="ORF">F5984_05180</name>
</gene>
<protein>
    <submittedName>
        <fullName evidence="10">Glycosyltransferase family 39 protein</fullName>
    </submittedName>
</protein>
<evidence type="ECO:0000313" key="10">
    <source>
        <dbReference type="EMBL" id="KAB7731625.1"/>
    </source>
</evidence>
<evidence type="ECO:0000259" key="9">
    <source>
        <dbReference type="Pfam" id="PF13231"/>
    </source>
</evidence>
<feature type="transmembrane region" description="Helical" evidence="8">
    <location>
        <begin position="423"/>
        <end position="442"/>
    </location>
</feature>
<dbReference type="GO" id="GO:0009103">
    <property type="term" value="P:lipopolysaccharide biosynthetic process"/>
    <property type="evidence" value="ECO:0007669"/>
    <property type="project" value="UniProtKB-ARBA"/>
</dbReference>
<keyword evidence="5 8" id="KW-0812">Transmembrane</keyword>
<dbReference type="GO" id="GO:0010041">
    <property type="term" value="P:response to iron(III) ion"/>
    <property type="evidence" value="ECO:0007669"/>
    <property type="project" value="TreeGrafter"/>
</dbReference>
<keyword evidence="3" id="KW-0328">Glycosyltransferase</keyword>
<dbReference type="InterPro" id="IPR038731">
    <property type="entry name" value="RgtA/B/C-like"/>
</dbReference>
<keyword evidence="11" id="KW-1185">Reference proteome</keyword>
<keyword evidence="2" id="KW-1003">Cell membrane</keyword>
<comment type="caution">
    <text evidence="10">The sequence shown here is derived from an EMBL/GenBank/DDBJ whole genome shotgun (WGS) entry which is preliminary data.</text>
</comment>
<feature type="transmembrane region" description="Helical" evidence="8">
    <location>
        <begin position="7"/>
        <end position="25"/>
    </location>
</feature>
<dbReference type="PANTHER" id="PTHR33908">
    <property type="entry name" value="MANNOSYLTRANSFERASE YKCB-RELATED"/>
    <property type="match status" value="1"/>
</dbReference>
<dbReference type="GO" id="GO:0005886">
    <property type="term" value="C:plasma membrane"/>
    <property type="evidence" value="ECO:0007669"/>
    <property type="project" value="UniProtKB-SubCell"/>
</dbReference>
<organism evidence="10 11">
    <name type="scientific">Rudanella paleaurantiibacter</name>
    <dbReference type="NCBI Taxonomy" id="2614655"/>
    <lineage>
        <taxon>Bacteria</taxon>
        <taxon>Pseudomonadati</taxon>
        <taxon>Bacteroidota</taxon>
        <taxon>Cytophagia</taxon>
        <taxon>Cytophagales</taxon>
        <taxon>Cytophagaceae</taxon>
        <taxon>Rudanella</taxon>
    </lineage>
</organism>
<feature type="transmembrane region" description="Helical" evidence="8">
    <location>
        <begin position="375"/>
        <end position="394"/>
    </location>
</feature>
<dbReference type="EMBL" id="WELI01000002">
    <property type="protein sequence ID" value="KAB7731625.1"/>
    <property type="molecule type" value="Genomic_DNA"/>
</dbReference>
<evidence type="ECO:0000256" key="2">
    <source>
        <dbReference type="ARBA" id="ARBA00022475"/>
    </source>
</evidence>
<feature type="transmembrane region" description="Helical" evidence="8">
    <location>
        <begin position="284"/>
        <end position="306"/>
    </location>
</feature>
<evidence type="ECO:0000256" key="8">
    <source>
        <dbReference type="SAM" id="Phobius"/>
    </source>
</evidence>
<sequence>MPRINPRYYPILLIALGAFFFFPFLGRVHLFDWDEINFAESAREMLVSGNYARVQINFQPFWQKPPLFFWLQALAMHVFGVDEYAARFPNAVMGVLTLLVLYGVGRRLHDARFGLLWALGYLGSITPHFYFKTAIIDPTFNFFIFVGVWFLYKASAEKRQNNTPPLPDREGLKVAQVKASPYRGGVGVGYTALAGLFLGLAVLTKGPVGALLPGLMLGVLWAVGGFKPLLSWKALGLMLAVGLLVTTAWFGLEVAQNGPWFLVEFIKYQIVLFTTPDAGHEQPFYYHFLVVLLGAFPMSVLAIRYLTRLRNTGADAPFMPWMVALFWVVMIVFSIVRTKIVHYSSMAWFPVSYLAAYHLYALATGRVRWPRGLSAGLLVLGILLGIILTAAPIVGMHKDVLIPYIKDPFAVANLQAQVSWGGWEWLIGGGWMVALVGCVLQLRRHTYPAAVGLFGSTALMLFFFASNVVPNVEQIVQGTVIEFYQSKQGQDVYVEPIGYKSYAQFFYFEKKPPINPRTADEEFLLNGPVDKPTFLIAKITNADRYRQNPNLEVVKEENGFVFFKRK</sequence>
<keyword evidence="6 8" id="KW-1133">Transmembrane helix</keyword>
<proteinExistence type="predicted"/>
<dbReference type="RefSeq" id="WP_152123237.1">
    <property type="nucleotide sequence ID" value="NZ_WELI01000002.1"/>
</dbReference>
<feature type="transmembrane region" description="Helical" evidence="8">
    <location>
        <begin position="135"/>
        <end position="152"/>
    </location>
</feature>
<evidence type="ECO:0000256" key="5">
    <source>
        <dbReference type="ARBA" id="ARBA00022692"/>
    </source>
</evidence>
<dbReference type="Proteomes" id="UP000488299">
    <property type="component" value="Unassembled WGS sequence"/>
</dbReference>
<accession>A0A7J5U3K7</accession>
<dbReference type="Pfam" id="PF13231">
    <property type="entry name" value="PMT_2"/>
    <property type="match status" value="1"/>
</dbReference>
<dbReference type="PANTHER" id="PTHR33908:SF3">
    <property type="entry name" value="UNDECAPRENYL PHOSPHATE-ALPHA-4-AMINO-4-DEOXY-L-ARABINOSE ARABINOSYL TRANSFERASE"/>
    <property type="match status" value="1"/>
</dbReference>
<evidence type="ECO:0000256" key="4">
    <source>
        <dbReference type="ARBA" id="ARBA00022679"/>
    </source>
</evidence>
<feature type="transmembrane region" description="Helical" evidence="8">
    <location>
        <begin position="318"/>
        <end position="336"/>
    </location>
</feature>
<feature type="transmembrane region" description="Helical" evidence="8">
    <location>
        <begin position="111"/>
        <end position="129"/>
    </location>
</feature>
<evidence type="ECO:0000313" key="11">
    <source>
        <dbReference type="Proteomes" id="UP000488299"/>
    </source>
</evidence>
<keyword evidence="4 10" id="KW-0808">Transferase</keyword>
<reference evidence="10 11" key="1">
    <citation type="submission" date="2019-10" db="EMBL/GenBank/DDBJ databases">
        <title>Rudanella paleaurantiibacter sp. nov., isolated from sludge.</title>
        <authorList>
            <person name="Xu S.Q."/>
        </authorList>
    </citation>
    <scope>NUCLEOTIDE SEQUENCE [LARGE SCALE GENOMIC DNA]</scope>
    <source>
        <strain evidence="10 11">HX-22-17</strain>
    </source>
</reference>
<feature type="transmembrane region" description="Helical" evidence="8">
    <location>
        <begin position="208"/>
        <end position="227"/>
    </location>
</feature>
<evidence type="ECO:0000256" key="1">
    <source>
        <dbReference type="ARBA" id="ARBA00004651"/>
    </source>
</evidence>
<dbReference type="GO" id="GO:0016763">
    <property type="term" value="F:pentosyltransferase activity"/>
    <property type="evidence" value="ECO:0007669"/>
    <property type="project" value="TreeGrafter"/>
</dbReference>
<evidence type="ECO:0000256" key="3">
    <source>
        <dbReference type="ARBA" id="ARBA00022676"/>
    </source>
</evidence>
<feature type="transmembrane region" description="Helical" evidence="8">
    <location>
        <begin position="342"/>
        <end position="363"/>
    </location>
</feature>
<name>A0A7J5U3K7_9BACT</name>
<comment type="subcellular location">
    <subcellularLocation>
        <location evidence="1">Cell membrane</location>
        <topology evidence="1">Multi-pass membrane protein</topology>
    </subcellularLocation>
</comment>
<feature type="transmembrane region" description="Helical" evidence="8">
    <location>
        <begin position="182"/>
        <end position="202"/>
    </location>
</feature>
<feature type="transmembrane region" description="Helical" evidence="8">
    <location>
        <begin position="84"/>
        <end position="104"/>
    </location>
</feature>